<proteinExistence type="predicted"/>
<reference evidence="1" key="1">
    <citation type="submission" date="2022-11" db="EMBL/GenBank/DDBJ databases">
        <title>Alteromonas sp. nov., isolated from sea water of the Qingdao.</title>
        <authorList>
            <person name="Wang Q."/>
        </authorList>
    </citation>
    <scope>NUCLEOTIDE SEQUENCE</scope>
    <source>
        <strain evidence="1">ASW11-7</strain>
    </source>
</reference>
<protein>
    <recommendedName>
        <fullName evidence="3">Glycosyl transferase</fullName>
    </recommendedName>
</protein>
<evidence type="ECO:0000313" key="2">
    <source>
        <dbReference type="Proteomes" id="UP001142810"/>
    </source>
</evidence>
<dbReference type="SUPFAM" id="SSF82171">
    <property type="entry name" value="DPP6 N-terminal domain-like"/>
    <property type="match status" value="1"/>
</dbReference>
<dbReference type="Gene3D" id="2.130.10.10">
    <property type="entry name" value="YVTN repeat-like/Quinoprotein amine dehydrogenase"/>
    <property type="match status" value="1"/>
</dbReference>
<keyword evidence="2" id="KW-1185">Reference proteome</keyword>
<dbReference type="Proteomes" id="UP001142810">
    <property type="component" value="Unassembled WGS sequence"/>
</dbReference>
<dbReference type="RefSeq" id="WP_265617969.1">
    <property type="nucleotide sequence ID" value="NZ_JAPFRD010000011.1"/>
</dbReference>
<name>A0ABT3P8Y1_9ALTE</name>
<evidence type="ECO:0008006" key="3">
    <source>
        <dbReference type="Google" id="ProtNLM"/>
    </source>
</evidence>
<comment type="caution">
    <text evidence="1">The sequence shown here is derived from an EMBL/GenBank/DDBJ whole genome shotgun (WGS) entry which is preliminary data.</text>
</comment>
<accession>A0ABT3P8Y1</accession>
<evidence type="ECO:0000313" key="1">
    <source>
        <dbReference type="EMBL" id="MCW8109225.1"/>
    </source>
</evidence>
<organism evidence="1 2">
    <name type="scientific">Alteromonas aquimaris</name>
    <dbReference type="NCBI Taxonomy" id="2998417"/>
    <lineage>
        <taxon>Bacteria</taxon>
        <taxon>Pseudomonadati</taxon>
        <taxon>Pseudomonadota</taxon>
        <taxon>Gammaproteobacteria</taxon>
        <taxon>Alteromonadales</taxon>
        <taxon>Alteromonadaceae</taxon>
        <taxon>Alteromonas/Salinimonas group</taxon>
        <taxon>Alteromonas</taxon>
    </lineage>
</organism>
<sequence length="411" mass="47816">MNIIEKLVHEKLSKIPALKRVIRNIYQLVLSNFPSSDHFAYDIEIAKNHFFGFHDISPWSFDNKYILTHKLVQQKQSLSTPVEIGLLCGQTLNNYRRVGMSRCWNFQQGSRLQWIGRSHQFLFNDHANNSVVSKVKNIEGEDLHTYKFPIYIVSNDGKSALSFSFDRLGRGLAGYGYEFSQGKSAQEKIPSNEGLYLIDMKSEESTMLLSLRQAVSFQPEKDFFDSYHFFSHCLFSPSDKRIVFFHQWVTPTGLVKNRMFSLDTNGENIFLFPTDGMVSHISWTSEDHIIAYASTIHGGSGYYLFTDQNDTFEKITTKKLSSDGHPHASKDGRWIITDTYPDRCRDQFLKLYDLKHNICEDLLKLRIPFFFRDEKRCDFHPRWDRETKLICFDAVMDGTRSQCIMKVPLKP</sequence>
<dbReference type="EMBL" id="JAPFRD010000011">
    <property type="protein sequence ID" value="MCW8109225.1"/>
    <property type="molecule type" value="Genomic_DNA"/>
</dbReference>
<dbReference type="InterPro" id="IPR015943">
    <property type="entry name" value="WD40/YVTN_repeat-like_dom_sf"/>
</dbReference>
<gene>
    <name evidence="1" type="ORF">OPS25_12020</name>
</gene>